<evidence type="ECO:0000256" key="3">
    <source>
        <dbReference type="ARBA" id="ARBA00022989"/>
    </source>
</evidence>
<evidence type="ECO:0000256" key="6">
    <source>
        <dbReference type="SAM" id="MobiDB-lite"/>
    </source>
</evidence>
<dbReference type="GO" id="GO:0022857">
    <property type="term" value="F:transmembrane transporter activity"/>
    <property type="evidence" value="ECO:0007669"/>
    <property type="project" value="InterPro"/>
</dbReference>
<keyword evidence="3 7" id="KW-1133">Transmembrane helix</keyword>
<dbReference type="PROSITE" id="PS51382">
    <property type="entry name" value="SPX"/>
    <property type="match status" value="1"/>
</dbReference>
<feature type="compositionally biased region" description="Acidic residues" evidence="6">
    <location>
        <begin position="321"/>
        <end position="335"/>
    </location>
</feature>
<dbReference type="Proteomes" id="UP000585474">
    <property type="component" value="Unassembled WGS sequence"/>
</dbReference>
<proteinExistence type="inferred from homology"/>
<feature type="transmembrane region" description="Helical" evidence="7">
    <location>
        <begin position="163"/>
        <end position="180"/>
    </location>
</feature>
<organism evidence="9 10">
    <name type="scientific">Actinidia rufa</name>
    <dbReference type="NCBI Taxonomy" id="165716"/>
    <lineage>
        <taxon>Eukaryota</taxon>
        <taxon>Viridiplantae</taxon>
        <taxon>Streptophyta</taxon>
        <taxon>Embryophyta</taxon>
        <taxon>Tracheophyta</taxon>
        <taxon>Spermatophyta</taxon>
        <taxon>Magnoliopsida</taxon>
        <taxon>eudicotyledons</taxon>
        <taxon>Gunneridae</taxon>
        <taxon>Pentapetalae</taxon>
        <taxon>asterids</taxon>
        <taxon>Ericales</taxon>
        <taxon>Actinidiaceae</taxon>
        <taxon>Actinidia</taxon>
    </lineage>
</organism>
<reference evidence="10" key="1">
    <citation type="submission" date="2019-07" db="EMBL/GenBank/DDBJ databases">
        <title>De Novo Assembly of kiwifruit Actinidia rufa.</title>
        <authorList>
            <person name="Sugita-Konishi S."/>
            <person name="Sato K."/>
            <person name="Mori E."/>
            <person name="Abe Y."/>
            <person name="Kisaki G."/>
            <person name="Hamano K."/>
            <person name="Suezawa K."/>
            <person name="Otani M."/>
            <person name="Fukuda T."/>
            <person name="Manabe T."/>
            <person name="Gomi K."/>
            <person name="Tabuchi M."/>
            <person name="Akimitsu K."/>
            <person name="Kataoka I."/>
        </authorList>
    </citation>
    <scope>NUCLEOTIDE SEQUENCE [LARGE SCALE GENOMIC DNA]</scope>
    <source>
        <strain evidence="10">cv. Fuchu</strain>
    </source>
</reference>
<keyword evidence="2 7" id="KW-0812">Transmembrane</keyword>
<sequence length="438" mass="48339">MLDNQIETIVLFLLEQEGLLASRIARLGEQRDSLEQQPDISKISELREGYRAAGQDLLKLLFFIEMNAIGLRKILKKFDKRFGYRFTDYYVKTRANHPYSQLQQVFKHVGLGAVVGAVSRNLADLQERQGSYLSIYDQPALPLQVFSSVYFSAWSNKSYFKPLVFSSIVLFVGNIMYALAYDLNSIAVLLIGRLLCGFGSARAVNRRYISDCVPLKIRMQASAGFVSTSALGMACGPALAGLLQINFKIYGITFNQNTLPGWVMGVAWLIYLVWLWISFKEPSREIEEQQITRGKNADLVGNDALEKGLAQPLLLGSGDNQQDEDGDEECDGGDEAPEKSRRPVTSIASAYRLLTPSVKVLTCLSSLGFMSSRLSRGTYNGGLLSTEAGTIARVIADATITVAGYFGESRLLNITLLPSLLICIASIVATCCTYNSLY</sequence>
<evidence type="ECO:0000256" key="2">
    <source>
        <dbReference type="ARBA" id="ARBA00022692"/>
    </source>
</evidence>
<feature type="transmembrane region" description="Helical" evidence="7">
    <location>
        <begin position="186"/>
        <end position="204"/>
    </location>
</feature>
<dbReference type="Pfam" id="PF03105">
    <property type="entry name" value="SPX"/>
    <property type="match status" value="1"/>
</dbReference>
<evidence type="ECO:0000256" key="5">
    <source>
        <dbReference type="ARBA" id="ARBA00044504"/>
    </source>
</evidence>
<evidence type="ECO:0000313" key="10">
    <source>
        <dbReference type="Proteomes" id="UP000585474"/>
    </source>
</evidence>
<dbReference type="InterPro" id="IPR051068">
    <property type="entry name" value="MFS_Domain-Containing_Protein"/>
</dbReference>
<dbReference type="Pfam" id="PF07690">
    <property type="entry name" value="MFS_1"/>
    <property type="match status" value="1"/>
</dbReference>
<feature type="transmembrane region" description="Helical" evidence="7">
    <location>
        <begin position="259"/>
        <end position="277"/>
    </location>
</feature>
<dbReference type="PANTHER" id="PTHR23510">
    <property type="entry name" value="INNER MEMBRANE TRANSPORT PROTEIN YAJR"/>
    <property type="match status" value="1"/>
</dbReference>
<keyword evidence="10" id="KW-1185">Reference proteome</keyword>
<feature type="region of interest" description="Disordered" evidence="6">
    <location>
        <begin position="316"/>
        <end position="343"/>
    </location>
</feature>
<feature type="domain" description="SPX" evidence="8">
    <location>
        <begin position="1"/>
        <end position="92"/>
    </location>
</feature>
<comment type="caution">
    <text evidence="9">The sequence shown here is derived from an EMBL/GenBank/DDBJ whole genome shotgun (WGS) entry which is preliminary data.</text>
</comment>
<comment type="similarity">
    <text evidence="5">Belongs to the major facilitator superfamily. Phosphate:H(+) symporter (TC 2.A.1.9) family.</text>
</comment>
<evidence type="ECO:0000256" key="1">
    <source>
        <dbReference type="ARBA" id="ARBA00004141"/>
    </source>
</evidence>
<protein>
    <submittedName>
        <fullName evidence="9">Major Facilitator Superfamily with SPX (SYG1/Pho81/XPR1) domain-containing protein</fullName>
    </submittedName>
</protein>
<dbReference type="GO" id="GO:1905011">
    <property type="term" value="P:transmembrane phosphate ion transport from cytosol to vacuole"/>
    <property type="evidence" value="ECO:0007669"/>
    <property type="project" value="TreeGrafter"/>
</dbReference>
<dbReference type="CDD" id="cd14479">
    <property type="entry name" value="SPX-MFS_plant"/>
    <property type="match status" value="1"/>
</dbReference>
<evidence type="ECO:0000256" key="7">
    <source>
        <dbReference type="SAM" id="Phobius"/>
    </source>
</evidence>
<accession>A0A7J0DDY1</accession>
<dbReference type="InterPro" id="IPR011701">
    <property type="entry name" value="MFS"/>
</dbReference>
<comment type="subcellular location">
    <subcellularLocation>
        <location evidence="1">Membrane</location>
        <topology evidence="1">Multi-pass membrane protein</topology>
    </subcellularLocation>
</comment>
<name>A0A7J0DDY1_9ERIC</name>
<evidence type="ECO:0000256" key="4">
    <source>
        <dbReference type="ARBA" id="ARBA00023136"/>
    </source>
</evidence>
<dbReference type="OrthoDB" id="5588846at2759"/>
<dbReference type="AlphaFoldDB" id="A0A7J0DDY1"/>
<dbReference type="EMBL" id="BJWL01000182">
    <property type="protein sequence ID" value="GFS33266.1"/>
    <property type="molecule type" value="Genomic_DNA"/>
</dbReference>
<feature type="transmembrane region" description="Helical" evidence="7">
    <location>
        <begin position="225"/>
        <end position="247"/>
    </location>
</feature>
<dbReference type="GO" id="GO:0009705">
    <property type="term" value="C:plant-type vacuole membrane"/>
    <property type="evidence" value="ECO:0007669"/>
    <property type="project" value="TreeGrafter"/>
</dbReference>
<evidence type="ECO:0000313" key="9">
    <source>
        <dbReference type="EMBL" id="GFS33266.1"/>
    </source>
</evidence>
<evidence type="ECO:0000259" key="8">
    <source>
        <dbReference type="PROSITE" id="PS51382"/>
    </source>
</evidence>
<dbReference type="PANTHER" id="PTHR23510:SF65">
    <property type="entry name" value="SPX DOMAIN-CONTAINING MEMBRANE PROTEIN OS09G0521800"/>
    <property type="match status" value="1"/>
</dbReference>
<dbReference type="InterPro" id="IPR036259">
    <property type="entry name" value="MFS_trans_sf"/>
</dbReference>
<keyword evidence="4 7" id="KW-0472">Membrane</keyword>
<dbReference type="InterPro" id="IPR045264">
    <property type="entry name" value="SPXM_SPX_plant"/>
</dbReference>
<dbReference type="Gene3D" id="1.20.1250.20">
    <property type="entry name" value="MFS general substrate transporter like domains"/>
    <property type="match status" value="1"/>
</dbReference>
<dbReference type="InterPro" id="IPR004331">
    <property type="entry name" value="SPX_dom"/>
</dbReference>
<feature type="transmembrane region" description="Helical" evidence="7">
    <location>
        <begin position="416"/>
        <end position="437"/>
    </location>
</feature>
<gene>
    <name evidence="9" type="ORF">Acr_00g0027510</name>
</gene>
<dbReference type="SUPFAM" id="SSF103473">
    <property type="entry name" value="MFS general substrate transporter"/>
    <property type="match status" value="1"/>
</dbReference>